<dbReference type="InterPro" id="IPR004358">
    <property type="entry name" value="Sig_transdc_His_kin-like_C"/>
</dbReference>
<dbReference type="PROSITE" id="PS50112">
    <property type="entry name" value="PAS"/>
    <property type="match status" value="1"/>
</dbReference>
<dbReference type="CDD" id="cd00156">
    <property type="entry name" value="REC"/>
    <property type="match status" value="1"/>
</dbReference>
<dbReference type="SMART" id="SM00387">
    <property type="entry name" value="HATPase_c"/>
    <property type="match status" value="1"/>
</dbReference>
<dbReference type="GO" id="GO:0005524">
    <property type="term" value="F:ATP binding"/>
    <property type="evidence" value="ECO:0007669"/>
    <property type="project" value="UniProtKB-KW"/>
</dbReference>
<dbReference type="CDD" id="cd00130">
    <property type="entry name" value="PAS"/>
    <property type="match status" value="1"/>
</dbReference>
<dbReference type="EC" id="2.7.13.3" evidence="2"/>
<accession>A0ABT8XID0</accession>
<evidence type="ECO:0000256" key="7">
    <source>
        <dbReference type="ARBA" id="ARBA00022840"/>
    </source>
</evidence>
<evidence type="ECO:0000259" key="10">
    <source>
        <dbReference type="PROSITE" id="PS50109"/>
    </source>
</evidence>
<evidence type="ECO:0000259" key="11">
    <source>
        <dbReference type="PROSITE" id="PS50110"/>
    </source>
</evidence>
<dbReference type="InterPro" id="IPR001789">
    <property type="entry name" value="Sig_transdc_resp-reg_receiver"/>
</dbReference>
<dbReference type="SMART" id="SM00388">
    <property type="entry name" value="HisKA"/>
    <property type="match status" value="1"/>
</dbReference>
<sequence length="522" mass="55795">MNTPSEFRELEAYHAAVVRTALDGIVVIDGDGLVVDFNPAAEAIFGYDRNAVIGDPIADLIIPPEHRAAHEHGLSTYLATGAGRVLGKRLELPAMLSTGELIPIELAITDVTLGGRRLFAAHIRDLRAARRAEAEIREQRNALHQKEKLAALGSLLAGVAHELNNPLSIITGQALMMREAMEERTVADWNGLVRRCERISTAADRCARIVRSFLDMARQREAERTPTRLETVVNEAVELLGYTMGAAGITVERRWAQDLPVLALDSSQIHQVVLNLLVNAQQALEQGGGVDRKITVGIAVDRAESAVSLTIDDNGPGVPEAIRSRIFDPFFTTKPQGAGTGIGLAVSKGLVEAHGGSLMLGDAPGGGARFIIRLPCEAVQPNEAESARPAAKADRPAPDRHLLVVDDDVAIAELLAEIAGRLGYAVTVTHGGNEARGRITARGGEFDAILCDIRMPAGDGPGLYDWLQESHPALAGRIGFVTGDTLGPLAGRFLARSGCPMIEKPFTPGDIEAFLDDLTTPR</sequence>
<dbReference type="InterPro" id="IPR000014">
    <property type="entry name" value="PAS"/>
</dbReference>
<dbReference type="Pfam" id="PF00512">
    <property type="entry name" value="HisKA"/>
    <property type="match status" value="1"/>
</dbReference>
<dbReference type="RefSeq" id="WP_244762852.1">
    <property type="nucleotide sequence ID" value="NZ_JALJCJ010000006.1"/>
</dbReference>
<dbReference type="InterPro" id="IPR013767">
    <property type="entry name" value="PAS_fold"/>
</dbReference>
<dbReference type="InterPro" id="IPR035965">
    <property type="entry name" value="PAS-like_dom_sf"/>
</dbReference>
<feature type="modified residue" description="4-aspartylphosphate" evidence="9">
    <location>
        <position position="452"/>
    </location>
</feature>
<dbReference type="Pfam" id="PF00072">
    <property type="entry name" value="Response_reg"/>
    <property type="match status" value="1"/>
</dbReference>
<dbReference type="Gene3D" id="3.30.565.10">
    <property type="entry name" value="Histidine kinase-like ATPase, C-terminal domain"/>
    <property type="match status" value="1"/>
</dbReference>
<dbReference type="InterPro" id="IPR005467">
    <property type="entry name" value="His_kinase_dom"/>
</dbReference>
<dbReference type="SUPFAM" id="SSF52172">
    <property type="entry name" value="CheY-like"/>
    <property type="match status" value="1"/>
</dbReference>
<keyword evidence="5" id="KW-0547">Nucleotide-binding</keyword>
<dbReference type="SUPFAM" id="SSF47384">
    <property type="entry name" value="Homodimeric domain of signal transducing histidine kinase"/>
    <property type="match status" value="1"/>
</dbReference>
<dbReference type="InterPro" id="IPR011006">
    <property type="entry name" value="CheY-like_superfamily"/>
</dbReference>
<dbReference type="Gene3D" id="3.30.450.20">
    <property type="entry name" value="PAS domain"/>
    <property type="match status" value="1"/>
</dbReference>
<dbReference type="SUPFAM" id="SSF55785">
    <property type="entry name" value="PYP-like sensor domain (PAS domain)"/>
    <property type="match status" value="1"/>
</dbReference>
<evidence type="ECO:0000256" key="1">
    <source>
        <dbReference type="ARBA" id="ARBA00000085"/>
    </source>
</evidence>
<dbReference type="Pfam" id="PF00989">
    <property type="entry name" value="PAS"/>
    <property type="match status" value="1"/>
</dbReference>
<dbReference type="Gene3D" id="3.40.50.2300">
    <property type="match status" value="1"/>
</dbReference>
<dbReference type="Pfam" id="PF02518">
    <property type="entry name" value="HATPase_c"/>
    <property type="match status" value="1"/>
</dbReference>
<dbReference type="CDD" id="cd00082">
    <property type="entry name" value="HisKA"/>
    <property type="match status" value="1"/>
</dbReference>
<evidence type="ECO:0000313" key="14">
    <source>
        <dbReference type="Proteomes" id="UP001177080"/>
    </source>
</evidence>
<dbReference type="PROSITE" id="PS50109">
    <property type="entry name" value="HIS_KIN"/>
    <property type="match status" value="1"/>
</dbReference>
<dbReference type="InterPro" id="IPR003661">
    <property type="entry name" value="HisK_dim/P_dom"/>
</dbReference>
<reference evidence="13" key="1">
    <citation type="submission" date="2022-04" db="EMBL/GenBank/DDBJ databases">
        <title>Shinella lacus sp. nov., a novel member of the genus Shinella from water.</title>
        <authorList>
            <person name="Deng Y."/>
        </authorList>
    </citation>
    <scope>NUCLEOTIDE SEQUENCE</scope>
    <source>
        <strain evidence="13">JCM 31239</strain>
    </source>
</reference>
<evidence type="ECO:0000313" key="13">
    <source>
        <dbReference type="EMBL" id="MDO6123493.1"/>
    </source>
</evidence>
<dbReference type="InterPro" id="IPR036097">
    <property type="entry name" value="HisK_dim/P_sf"/>
</dbReference>
<feature type="domain" description="Histidine kinase" evidence="10">
    <location>
        <begin position="158"/>
        <end position="378"/>
    </location>
</feature>
<protein>
    <recommendedName>
        <fullName evidence="2">histidine kinase</fullName>
        <ecNumber evidence="2">2.7.13.3</ecNumber>
    </recommendedName>
</protein>
<evidence type="ECO:0000256" key="2">
    <source>
        <dbReference type="ARBA" id="ARBA00012438"/>
    </source>
</evidence>
<evidence type="ECO:0000256" key="9">
    <source>
        <dbReference type="PROSITE-ProRule" id="PRU00169"/>
    </source>
</evidence>
<dbReference type="EMBL" id="WHSC02000008">
    <property type="protein sequence ID" value="MDO6123493.1"/>
    <property type="molecule type" value="Genomic_DNA"/>
</dbReference>
<dbReference type="InterPro" id="IPR003594">
    <property type="entry name" value="HATPase_dom"/>
</dbReference>
<dbReference type="SUPFAM" id="SSF55874">
    <property type="entry name" value="ATPase domain of HSP90 chaperone/DNA topoisomerase II/histidine kinase"/>
    <property type="match status" value="1"/>
</dbReference>
<comment type="caution">
    <text evidence="13">The sequence shown here is derived from an EMBL/GenBank/DDBJ whole genome shotgun (WGS) entry which is preliminary data.</text>
</comment>
<dbReference type="Gene3D" id="1.10.287.130">
    <property type="match status" value="1"/>
</dbReference>
<name>A0ABT8XID0_9HYPH</name>
<comment type="catalytic activity">
    <reaction evidence="1">
        <text>ATP + protein L-histidine = ADP + protein N-phospho-L-histidine.</text>
        <dbReference type="EC" id="2.7.13.3"/>
    </reaction>
</comment>
<evidence type="ECO:0000256" key="4">
    <source>
        <dbReference type="ARBA" id="ARBA00022679"/>
    </source>
</evidence>
<keyword evidence="4" id="KW-0808">Transferase</keyword>
<dbReference type="SMART" id="SM00448">
    <property type="entry name" value="REC"/>
    <property type="match status" value="1"/>
</dbReference>
<dbReference type="SMART" id="SM00091">
    <property type="entry name" value="PAS"/>
    <property type="match status" value="1"/>
</dbReference>
<dbReference type="PROSITE" id="PS50110">
    <property type="entry name" value="RESPONSE_REGULATORY"/>
    <property type="match status" value="1"/>
</dbReference>
<keyword evidence="8" id="KW-0902">Two-component regulatory system</keyword>
<dbReference type="NCBIfam" id="TIGR00229">
    <property type="entry name" value="sensory_box"/>
    <property type="match status" value="1"/>
</dbReference>
<evidence type="ECO:0000256" key="8">
    <source>
        <dbReference type="ARBA" id="ARBA00023012"/>
    </source>
</evidence>
<feature type="domain" description="Response regulatory" evidence="11">
    <location>
        <begin position="401"/>
        <end position="519"/>
    </location>
</feature>
<evidence type="ECO:0000259" key="12">
    <source>
        <dbReference type="PROSITE" id="PS50112"/>
    </source>
</evidence>
<evidence type="ECO:0000256" key="3">
    <source>
        <dbReference type="ARBA" id="ARBA00022553"/>
    </source>
</evidence>
<organism evidence="13 14">
    <name type="scientific">Shinella curvata</name>
    <dbReference type="NCBI Taxonomy" id="1817964"/>
    <lineage>
        <taxon>Bacteria</taxon>
        <taxon>Pseudomonadati</taxon>
        <taxon>Pseudomonadota</taxon>
        <taxon>Alphaproteobacteria</taxon>
        <taxon>Hyphomicrobiales</taxon>
        <taxon>Rhizobiaceae</taxon>
        <taxon>Shinella</taxon>
    </lineage>
</organism>
<keyword evidence="6" id="KW-0418">Kinase</keyword>
<keyword evidence="3 9" id="KW-0597">Phosphoprotein</keyword>
<dbReference type="PANTHER" id="PTHR43065:SF10">
    <property type="entry name" value="PEROXIDE STRESS-ACTIVATED HISTIDINE KINASE MAK3"/>
    <property type="match status" value="1"/>
</dbReference>
<dbReference type="PANTHER" id="PTHR43065">
    <property type="entry name" value="SENSOR HISTIDINE KINASE"/>
    <property type="match status" value="1"/>
</dbReference>
<keyword evidence="7 13" id="KW-0067">ATP-binding</keyword>
<proteinExistence type="predicted"/>
<dbReference type="Proteomes" id="UP001177080">
    <property type="component" value="Unassembled WGS sequence"/>
</dbReference>
<gene>
    <name evidence="13" type="ORF">GB928_020060</name>
</gene>
<evidence type="ECO:0000256" key="5">
    <source>
        <dbReference type="ARBA" id="ARBA00022741"/>
    </source>
</evidence>
<keyword evidence="14" id="KW-1185">Reference proteome</keyword>
<dbReference type="PRINTS" id="PR00344">
    <property type="entry name" value="BCTRLSENSOR"/>
</dbReference>
<dbReference type="InterPro" id="IPR036890">
    <property type="entry name" value="HATPase_C_sf"/>
</dbReference>
<feature type="domain" description="PAS" evidence="12">
    <location>
        <begin position="10"/>
        <end position="81"/>
    </location>
</feature>
<evidence type="ECO:0000256" key="6">
    <source>
        <dbReference type="ARBA" id="ARBA00022777"/>
    </source>
</evidence>